<accession>A0AAN9AZA8</accession>
<name>A0AAN9AZA8_9CAEN</name>
<reference evidence="1 2" key="1">
    <citation type="submission" date="2024-02" db="EMBL/GenBank/DDBJ databases">
        <title>Chromosome-scale genome assembly of the rough periwinkle Littorina saxatilis.</title>
        <authorList>
            <person name="De Jode A."/>
            <person name="Faria R."/>
            <person name="Formenti G."/>
            <person name="Sims Y."/>
            <person name="Smith T.P."/>
            <person name="Tracey A."/>
            <person name="Wood J.M.D."/>
            <person name="Zagrodzka Z.B."/>
            <person name="Johannesson K."/>
            <person name="Butlin R.K."/>
            <person name="Leder E.H."/>
        </authorList>
    </citation>
    <scope>NUCLEOTIDE SEQUENCE [LARGE SCALE GENOMIC DNA]</scope>
    <source>
        <strain evidence="1">Snail1</strain>
        <tissue evidence="1">Muscle</tissue>
    </source>
</reference>
<keyword evidence="2" id="KW-1185">Reference proteome</keyword>
<dbReference type="EMBL" id="JBAMIC010000014">
    <property type="protein sequence ID" value="KAK7096120.1"/>
    <property type="molecule type" value="Genomic_DNA"/>
</dbReference>
<protein>
    <submittedName>
        <fullName evidence="1">Uncharacterized protein</fullName>
    </submittedName>
</protein>
<proteinExistence type="predicted"/>
<sequence length="67" mass="7092">MKVEGKGAFLTGGATGIGRGVLQALLERGARVSVSDWRCYRHRTRGASSSAGKRGKGECFWLAVLPA</sequence>
<dbReference type="Proteomes" id="UP001374579">
    <property type="component" value="Unassembled WGS sequence"/>
</dbReference>
<evidence type="ECO:0000313" key="1">
    <source>
        <dbReference type="EMBL" id="KAK7096120.1"/>
    </source>
</evidence>
<dbReference type="SUPFAM" id="SSF51735">
    <property type="entry name" value="NAD(P)-binding Rossmann-fold domains"/>
    <property type="match status" value="1"/>
</dbReference>
<organism evidence="1 2">
    <name type="scientific">Littorina saxatilis</name>
    <dbReference type="NCBI Taxonomy" id="31220"/>
    <lineage>
        <taxon>Eukaryota</taxon>
        <taxon>Metazoa</taxon>
        <taxon>Spiralia</taxon>
        <taxon>Lophotrochozoa</taxon>
        <taxon>Mollusca</taxon>
        <taxon>Gastropoda</taxon>
        <taxon>Caenogastropoda</taxon>
        <taxon>Littorinimorpha</taxon>
        <taxon>Littorinoidea</taxon>
        <taxon>Littorinidae</taxon>
        <taxon>Littorina</taxon>
    </lineage>
</organism>
<evidence type="ECO:0000313" key="2">
    <source>
        <dbReference type="Proteomes" id="UP001374579"/>
    </source>
</evidence>
<dbReference type="AlphaFoldDB" id="A0AAN9AZA8"/>
<dbReference type="InterPro" id="IPR036291">
    <property type="entry name" value="NAD(P)-bd_dom_sf"/>
</dbReference>
<comment type="caution">
    <text evidence="1">The sequence shown here is derived from an EMBL/GenBank/DDBJ whole genome shotgun (WGS) entry which is preliminary data.</text>
</comment>
<gene>
    <name evidence="1" type="ORF">V1264_005455</name>
</gene>
<dbReference type="Gene3D" id="3.40.50.720">
    <property type="entry name" value="NAD(P)-binding Rossmann-like Domain"/>
    <property type="match status" value="1"/>
</dbReference>